<accession>A0A2P8D9H6</accession>
<sequence length="81" mass="8411">MKNITLSIPGMQSSHCQSRVRSAIEAVSGATVENLAAGELTATVANNETTATLIQAIEKAGYKVSNDDEGSIQDKDIGCEG</sequence>
<proteinExistence type="predicted"/>
<dbReference type="PROSITE" id="PS50846">
    <property type="entry name" value="HMA_2"/>
    <property type="match status" value="1"/>
</dbReference>
<keyword evidence="3" id="KW-1185">Reference proteome</keyword>
<organism evidence="2 3">
    <name type="scientific">Taibaiella chishuiensis</name>
    <dbReference type="NCBI Taxonomy" id="1434707"/>
    <lineage>
        <taxon>Bacteria</taxon>
        <taxon>Pseudomonadati</taxon>
        <taxon>Bacteroidota</taxon>
        <taxon>Chitinophagia</taxon>
        <taxon>Chitinophagales</taxon>
        <taxon>Chitinophagaceae</taxon>
        <taxon>Taibaiella</taxon>
    </lineage>
</organism>
<gene>
    <name evidence="2" type="ORF">B0I18_1011</name>
</gene>
<reference evidence="2 3" key="1">
    <citation type="submission" date="2018-03" db="EMBL/GenBank/DDBJ databases">
        <title>Genomic Encyclopedia of Type Strains, Phase III (KMG-III): the genomes of soil and plant-associated and newly described type strains.</title>
        <authorList>
            <person name="Whitman W."/>
        </authorList>
    </citation>
    <scope>NUCLEOTIDE SEQUENCE [LARGE SCALE GENOMIC DNA]</scope>
    <source>
        <strain evidence="2 3">CGMCC 1.12700</strain>
    </source>
</reference>
<dbReference type="CDD" id="cd00371">
    <property type="entry name" value="HMA"/>
    <property type="match status" value="1"/>
</dbReference>
<dbReference type="InterPro" id="IPR036163">
    <property type="entry name" value="HMA_dom_sf"/>
</dbReference>
<dbReference type="RefSeq" id="WP_106520601.1">
    <property type="nucleotide sequence ID" value="NZ_PYGD01000001.1"/>
</dbReference>
<dbReference type="SUPFAM" id="SSF55008">
    <property type="entry name" value="HMA, heavy metal-associated domain"/>
    <property type="match status" value="1"/>
</dbReference>
<comment type="caution">
    <text evidence="2">The sequence shown here is derived from an EMBL/GenBank/DDBJ whole genome shotgun (WGS) entry which is preliminary data.</text>
</comment>
<dbReference type="Pfam" id="PF00403">
    <property type="entry name" value="HMA"/>
    <property type="match status" value="1"/>
</dbReference>
<dbReference type="OrthoDB" id="9813965at2"/>
<dbReference type="AlphaFoldDB" id="A0A2P8D9H6"/>
<evidence type="ECO:0000259" key="1">
    <source>
        <dbReference type="PROSITE" id="PS50846"/>
    </source>
</evidence>
<dbReference type="GO" id="GO:0046872">
    <property type="term" value="F:metal ion binding"/>
    <property type="evidence" value="ECO:0007669"/>
    <property type="project" value="InterPro"/>
</dbReference>
<feature type="domain" description="HMA" evidence="1">
    <location>
        <begin position="2"/>
        <end position="65"/>
    </location>
</feature>
<evidence type="ECO:0000313" key="2">
    <source>
        <dbReference type="EMBL" id="PSK93853.1"/>
    </source>
</evidence>
<protein>
    <submittedName>
        <fullName evidence="2">Copper chaperone</fullName>
    </submittedName>
</protein>
<evidence type="ECO:0000313" key="3">
    <source>
        <dbReference type="Proteomes" id="UP000240572"/>
    </source>
</evidence>
<name>A0A2P8D9H6_9BACT</name>
<dbReference type="EMBL" id="PYGD01000001">
    <property type="protein sequence ID" value="PSK93853.1"/>
    <property type="molecule type" value="Genomic_DNA"/>
</dbReference>
<dbReference type="Gene3D" id="3.30.70.100">
    <property type="match status" value="1"/>
</dbReference>
<dbReference type="Proteomes" id="UP000240572">
    <property type="component" value="Unassembled WGS sequence"/>
</dbReference>
<dbReference type="InterPro" id="IPR006121">
    <property type="entry name" value="HMA_dom"/>
</dbReference>